<dbReference type="InterPro" id="IPR031906">
    <property type="entry name" value="RTT107_BRCT_6"/>
</dbReference>
<feature type="compositionally biased region" description="Basic and acidic residues" evidence="1">
    <location>
        <begin position="596"/>
        <end position="615"/>
    </location>
</feature>
<organism evidence="3 4">
    <name type="scientific">Pichia sorbitophila (strain ATCC MYA-4447 / BCRC 22081 / CBS 7064 / NBRC 10061 / NRRL Y-12695)</name>
    <name type="common">Hybrid yeast</name>
    <dbReference type="NCBI Taxonomy" id="559304"/>
    <lineage>
        <taxon>Eukaryota</taxon>
        <taxon>Fungi</taxon>
        <taxon>Dikarya</taxon>
        <taxon>Ascomycota</taxon>
        <taxon>Saccharomycotina</taxon>
        <taxon>Pichiomycetes</taxon>
        <taxon>Debaryomycetaceae</taxon>
        <taxon>Millerozyma</taxon>
    </lineage>
</organism>
<dbReference type="FunCoup" id="G8YM20">
    <property type="interactions" value="109"/>
</dbReference>
<dbReference type="eggNOG" id="KOG2043">
    <property type="taxonomic scope" value="Eukaryota"/>
</dbReference>
<dbReference type="OrthoDB" id="342264at2759"/>
<dbReference type="Pfam" id="PF00533">
    <property type="entry name" value="BRCT"/>
    <property type="match status" value="1"/>
</dbReference>
<dbReference type="EMBL" id="FO082054">
    <property type="protein sequence ID" value="CCE88416.1"/>
    <property type="molecule type" value="Genomic_DNA"/>
</dbReference>
<dbReference type="GO" id="GO:0005634">
    <property type="term" value="C:nucleus"/>
    <property type="evidence" value="ECO:0007669"/>
    <property type="project" value="TreeGrafter"/>
</dbReference>
<proteinExistence type="predicted"/>
<protein>
    <submittedName>
        <fullName evidence="3">Piso0_001921 protein</fullName>
    </submittedName>
</protein>
<dbReference type="AlphaFoldDB" id="G8YM20"/>
<dbReference type="InterPro" id="IPR036420">
    <property type="entry name" value="BRCT_dom_sf"/>
</dbReference>
<dbReference type="Pfam" id="PF16771">
    <property type="entry name" value="RTT107_BRCT_6"/>
    <property type="match status" value="1"/>
</dbReference>
<dbReference type="InParanoid" id="G8YM20"/>
<feature type="region of interest" description="Disordered" evidence="1">
    <location>
        <begin position="466"/>
        <end position="559"/>
    </location>
</feature>
<dbReference type="GO" id="GO:0006302">
    <property type="term" value="P:double-strand break repair"/>
    <property type="evidence" value="ECO:0007669"/>
    <property type="project" value="TreeGrafter"/>
</dbReference>
<feature type="domain" description="BRCT" evidence="2">
    <location>
        <begin position="1"/>
        <end position="106"/>
    </location>
</feature>
<feature type="compositionally biased region" description="Acidic residues" evidence="1">
    <location>
        <begin position="466"/>
        <end position="475"/>
    </location>
</feature>
<dbReference type="PANTHER" id="PTHR47667:SF1">
    <property type="entry name" value="REGULATOR OF TY1 TRANSPOSITION PROTEIN 107"/>
    <property type="match status" value="1"/>
</dbReference>
<dbReference type="Pfam" id="PF12738">
    <property type="entry name" value="PTCB-BRCT"/>
    <property type="match status" value="2"/>
</dbReference>
<feature type="domain" description="BRCT" evidence="2">
    <location>
        <begin position="336"/>
        <end position="431"/>
    </location>
</feature>
<gene>
    <name evidence="3" type="primary">Piso0_001921</name>
    <name evidence="3" type="ORF">GNLVRS01_PISO0F00819g</name>
</gene>
<feature type="compositionally biased region" description="Basic and acidic residues" evidence="1">
    <location>
        <begin position="506"/>
        <end position="528"/>
    </location>
</feature>
<dbReference type="PANTHER" id="PTHR47667">
    <property type="entry name" value="REGULATOR OF TY1 TRANSPOSITION PROTEIN 107"/>
    <property type="match status" value="1"/>
</dbReference>
<dbReference type="STRING" id="559304.G8YM20"/>
<evidence type="ECO:0000259" key="2">
    <source>
        <dbReference type="PROSITE" id="PS50172"/>
    </source>
</evidence>
<dbReference type="InterPro" id="IPR053036">
    <property type="entry name" value="CellCycle_DNARepair_Reg"/>
</dbReference>
<feature type="domain" description="BRCT" evidence="2">
    <location>
        <begin position="107"/>
        <end position="208"/>
    </location>
</feature>
<dbReference type="Gene3D" id="3.40.50.10190">
    <property type="entry name" value="BRCT domain"/>
    <property type="match status" value="6"/>
</dbReference>
<feature type="compositionally biased region" description="Low complexity" evidence="1">
    <location>
        <begin position="533"/>
        <end position="548"/>
    </location>
</feature>
<dbReference type="OMA" id="SWLYHLI"/>
<evidence type="ECO:0000256" key="1">
    <source>
        <dbReference type="SAM" id="MobiDB-lite"/>
    </source>
</evidence>
<evidence type="ECO:0000313" key="3">
    <source>
        <dbReference type="EMBL" id="CCE88416.1"/>
    </source>
</evidence>
<name>G8YM20_PICSO</name>
<accession>G8YM20</accession>
<feature type="compositionally biased region" description="Basic and acidic residues" evidence="1">
    <location>
        <begin position="476"/>
        <end position="492"/>
    </location>
</feature>
<feature type="domain" description="BRCT" evidence="2">
    <location>
        <begin position="235"/>
        <end position="328"/>
    </location>
</feature>
<dbReference type="HOGENOM" id="CLU_002149_0_0_1"/>
<feature type="compositionally biased region" description="Polar residues" evidence="1">
    <location>
        <begin position="493"/>
        <end position="505"/>
    </location>
</feature>
<keyword evidence="4" id="KW-1185">Reference proteome</keyword>
<dbReference type="GO" id="GO:1990683">
    <property type="term" value="P:DNA double-strand break attachment to nuclear envelope"/>
    <property type="evidence" value="ECO:0007669"/>
    <property type="project" value="TreeGrafter"/>
</dbReference>
<evidence type="ECO:0000313" key="4">
    <source>
        <dbReference type="Proteomes" id="UP000005222"/>
    </source>
</evidence>
<dbReference type="PROSITE" id="PS50172">
    <property type="entry name" value="BRCT"/>
    <property type="match status" value="4"/>
</dbReference>
<dbReference type="SUPFAM" id="SSF52113">
    <property type="entry name" value="BRCT domain"/>
    <property type="match status" value="4"/>
</dbReference>
<sequence length="871" mass="99127">MLFTGTLFLLVSSDDFSDDDVSSVKSSIEEEGGETIVKKEYENEKNLLNSGDHGEPNSPIGHIICTKTNFVEYTLAKSSMIPVTTPLWVHACKEKRKYCNPKNYNPDPKYFMRDVFICVADNLSQEDKELIYGGVSAFGGQYLDDLTRYTTHLIATDMNNDKSIIAASANNDQNETRNESIDIKIVSPEWIDDCLKFGRILDEGPYLLLNPTGESNQPRDLNILKSNEEPSWSTSRPEFMKNKCFYISDDYPMSDRMRTTLIDMIIDKGGKISETFDEQKVDIYIGKYRNGKSFIRSAKSKRIITANMQWLYSVLACGVWILPKNYNLLHYPIPREPLPEFHNLKISITNYSGDARIYLTKLITILGGTYTKTLSGENNVLIAAKPFGKKYEAAKFKWREKKSLDIKIVNSLWLEECFAYWKLMDFNKPQYAYLGRDGKGVEGLLCRTKLDETVLNKWLLDSLENSEEITQESQEDPNKATEDALSVNEHDNNISQTEDYITNKETANELHEQKTDDGKEINSERTNDSLRTNSNSPKESSPSSFVSNNKEEWSSRAGRSAKFKAVNKLHQDIHDLNDYQAMSKSSRKMKEYMRELENEAKKAELKSGTSDDKRKASTNPDTPKNKKRKVEETRPYDIKGIVTGCEGILTLSKQDLNALKDIGIKIIPDVTQASDLDTIIAPKILRTAKFLKALSKAKRIVHPNFLTDILQAKKNFTDYESILLNEFPIDKYSLDKTISNEDIMQDIYYNDKRDRASLSTILQSSNKGKLFTTVKLNISPNLVGGSKLITDILEFHGLKHSKVVKSITSSNVNSLLTSDDNKTILVVNKEKDIKLVNSFKKLVSNGVAIEWDWCVKSIFAMELRKYENFSV</sequence>
<dbReference type="Pfam" id="PF16770">
    <property type="entry name" value="RTT107_BRCT_5"/>
    <property type="match status" value="1"/>
</dbReference>
<dbReference type="InterPro" id="IPR001357">
    <property type="entry name" value="BRCT_dom"/>
</dbReference>
<dbReference type="Proteomes" id="UP000005222">
    <property type="component" value="Chromosome F"/>
</dbReference>
<dbReference type="GO" id="GO:0035361">
    <property type="term" value="C:Cul8-RING ubiquitin ligase complex"/>
    <property type="evidence" value="ECO:0007669"/>
    <property type="project" value="TreeGrafter"/>
</dbReference>
<dbReference type="SMART" id="SM00292">
    <property type="entry name" value="BRCT"/>
    <property type="match status" value="5"/>
</dbReference>
<reference evidence="3 4" key="1">
    <citation type="journal article" date="2012" name="G3 (Bethesda)">
        <title>Pichia sorbitophila, an interspecies yeast hybrid reveals early steps of genome resolution following polyploidization.</title>
        <authorList>
            <person name="Leh Louis V."/>
            <person name="Despons L."/>
            <person name="Friedrich A."/>
            <person name="Martin T."/>
            <person name="Durrens P."/>
            <person name="Casaregola S."/>
            <person name="Neuveglise C."/>
            <person name="Fairhead C."/>
            <person name="Marck C."/>
            <person name="Cruz J.A."/>
            <person name="Straub M.L."/>
            <person name="Kugler V."/>
            <person name="Sacerdot C."/>
            <person name="Uzunov Z."/>
            <person name="Thierry A."/>
            <person name="Weiss S."/>
            <person name="Bleykasten C."/>
            <person name="De Montigny J."/>
            <person name="Jacques N."/>
            <person name="Jung P."/>
            <person name="Lemaire M."/>
            <person name="Mallet S."/>
            <person name="Morel G."/>
            <person name="Richard G.F."/>
            <person name="Sarkar A."/>
            <person name="Savel G."/>
            <person name="Schacherer J."/>
            <person name="Seret M.L."/>
            <person name="Talla E."/>
            <person name="Samson G."/>
            <person name="Jubin C."/>
            <person name="Poulain J."/>
            <person name="Vacherie B."/>
            <person name="Barbe V."/>
            <person name="Pelletier E."/>
            <person name="Sherman D.J."/>
            <person name="Westhof E."/>
            <person name="Weissenbach J."/>
            <person name="Baret P.V."/>
            <person name="Wincker P."/>
            <person name="Gaillardin C."/>
            <person name="Dujon B."/>
            <person name="Souciet J.L."/>
        </authorList>
    </citation>
    <scope>NUCLEOTIDE SEQUENCE [LARGE SCALE GENOMIC DNA]</scope>
    <source>
        <strain evidence="4">ATCC MYA-4447 / BCRC 22081 / CBS 7064 / NBRC 10061 / NRRL Y-12695</strain>
    </source>
</reference>
<feature type="region of interest" description="Disordered" evidence="1">
    <location>
        <begin position="596"/>
        <end position="632"/>
    </location>
</feature>